<accession>A0ABQ7FUF4</accession>
<proteinExistence type="predicted"/>
<keyword evidence="3" id="KW-1185">Reference proteome</keyword>
<comment type="caution">
    <text evidence="2">The sequence shown here is derived from an EMBL/GenBank/DDBJ whole genome shotgun (WGS) entry which is preliminary data.</text>
</comment>
<dbReference type="Proteomes" id="UP000815325">
    <property type="component" value="Unassembled WGS sequence"/>
</dbReference>
<gene>
    <name evidence="2" type="ORF">DUNSADRAFT_7358</name>
</gene>
<dbReference type="EMBL" id="MU072130">
    <property type="protein sequence ID" value="KAF5825716.1"/>
    <property type="molecule type" value="Genomic_DNA"/>
</dbReference>
<evidence type="ECO:0000256" key="1">
    <source>
        <dbReference type="SAM" id="MobiDB-lite"/>
    </source>
</evidence>
<feature type="region of interest" description="Disordered" evidence="1">
    <location>
        <begin position="409"/>
        <end position="455"/>
    </location>
</feature>
<name>A0ABQ7FUF4_DUNSA</name>
<organism evidence="2 3">
    <name type="scientific">Dunaliella salina</name>
    <name type="common">Green alga</name>
    <name type="synonym">Protococcus salinus</name>
    <dbReference type="NCBI Taxonomy" id="3046"/>
    <lineage>
        <taxon>Eukaryota</taxon>
        <taxon>Viridiplantae</taxon>
        <taxon>Chlorophyta</taxon>
        <taxon>core chlorophytes</taxon>
        <taxon>Chlorophyceae</taxon>
        <taxon>CS clade</taxon>
        <taxon>Chlamydomonadales</taxon>
        <taxon>Dunaliellaceae</taxon>
        <taxon>Dunaliella</taxon>
    </lineage>
</organism>
<dbReference type="SUPFAM" id="SSF49785">
    <property type="entry name" value="Galactose-binding domain-like"/>
    <property type="match status" value="1"/>
</dbReference>
<feature type="region of interest" description="Disordered" evidence="1">
    <location>
        <begin position="363"/>
        <end position="387"/>
    </location>
</feature>
<dbReference type="Gene3D" id="2.60.120.260">
    <property type="entry name" value="Galactose-binding domain-like"/>
    <property type="match status" value="1"/>
</dbReference>
<dbReference type="InterPro" id="IPR008979">
    <property type="entry name" value="Galactose-bd-like_sf"/>
</dbReference>
<feature type="compositionally biased region" description="Gly residues" evidence="1">
    <location>
        <begin position="419"/>
        <end position="446"/>
    </location>
</feature>
<evidence type="ECO:0000313" key="2">
    <source>
        <dbReference type="EMBL" id="KAF5825716.1"/>
    </source>
</evidence>
<evidence type="ECO:0000313" key="3">
    <source>
        <dbReference type="Proteomes" id="UP000815325"/>
    </source>
</evidence>
<sequence length="465" mass="48430">MIGTQQFRADYSIQYPTSFHINEPFEQQVLIVGGGGNGKGRWGGRGGEVKYEKILMPSLAGTLLKFQVAKTGSEGNTSLRDGNDNIIIEAKGATGPKGHGIRIQDYGWDLFVGGAGANGGIFTDPEDSYEGGGGGGGQGAEGGSGGKGGDGGKSNYGGGGGGKGGNGGIGAEKVILNTIKNPPFTSNTSVDVSGTEWASPLFPDTGWTVSAKSIFSDFHKNWYAFNHTANNYQDCWHSGFGDAVTSSDPQWLSIAFPIKVFLDSYEITSRGGNHATWFPSEWVVQGKSDSGTWINVENSTRQESSWNSGETKTYNSNFTSDRGAFQVYRMYISNSQRNSNDTDNSFVAIGNWQLNVQPSIVSEENQDVGDGETASSLDGGNGGTPPYPHRNFGDPDKGDMHWGSIYGGNNGPWEEGKGGKSFGSRGGGGGAGANTGGGGGGGGGYYGEAEGGEGGSGLIMFFGKA</sequence>
<protein>
    <submittedName>
        <fullName evidence="2">Uncharacterized protein</fullName>
    </submittedName>
</protein>
<feature type="region of interest" description="Disordered" evidence="1">
    <location>
        <begin position="122"/>
        <end position="164"/>
    </location>
</feature>
<feature type="compositionally biased region" description="Gly residues" evidence="1">
    <location>
        <begin position="130"/>
        <end position="164"/>
    </location>
</feature>
<reference evidence="2" key="1">
    <citation type="submission" date="2017-08" db="EMBL/GenBank/DDBJ databases">
        <authorList>
            <person name="Polle J.E."/>
            <person name="Barry K."/>
            <person name="Cushman J."/>
            <person name="Schmutz J."/>
            <person name="Tran D."/>
            <person name="Hathwaick L.T."/>
            <person name="Yim W.C."/>
            <person name="Jenkins J."/>
            <person name="Mckie-Krisberg Z.M."/>
            <person name="Prochnik S."/>
            <person name="Lindquist E."/>
            <person name="Dockter R.B."/>
            <person name="Adam C."/>
            <person name="Molina H."/>
            <person name="Bunkerborg J."/>
            <person name="Jin E."/>
            <person name="Buchheim M."/>
            <person name="Magnuson J."/>
        </authorList>
    </citation>
    <scope>NUCLEOTIDE SEQUENCE</scope>
    <source>
        <strain evidence="2">CCAP 19/18</strain>
    </source>
</reference>